<keyword evidence="2" id="KW-1185">Reference proteome</keyword>
<accession>W6S1F5</accession>
<gene>
    <name evidence="1" type="ORF">LPU83_pLPU83b_0303</name>
</gene>
<reference evidence="1" key="1">
    <citation type="submission" date="2013-11" db="EMBL/GenBank/DDBJ databases">
        <title>Draft genome sequence of the broad-host-range Rhizobium sp. LPU83 strain, a member of the low-genetic diversity Oregon-like Rhizobium sp. group.</title>
        <authorList>
            <person name="Wibberg D."/>
            <person name="Puehler A."/>
            <person name="Schlueter A."/>
        </authorList>
    </citation>
    <scope>NUCLEOTIDE SEQUENCE [LARGE SCALE GENOMIC DNA]</scope>
    <source>
        <strain evidence="1">LPU83</strain>
        <plasmid evidence="1">pLPU83b</plasmid>
    </source>
</reference>
<evidence type="ECO:0000313" key="2">
    <source>
        <dbReference type="Proteomes" id="UP000019443"/>
    </source>
</evidence>
<proteinExistence type="predicted"/>
<geneLocation type="plasmid" evidence="1">
    <name>pLPU83b</name>
</geneLocation>
<keyword evidence="1" id="KW-0614">Plasmid</keyword>
<protein>
    <submittedName>
        <fullName evidence="1">Uncharacterized protein</fullName>
    </submittedName>
</protein>
<sequence>MPAQQEFDTVEFSDRLGAMTDEEVFGLMQELEEASESIAPKNRDDSDVFAQIAMVETAIEERFPGQLLAPYKDWQQRRIGG</sequence>
<comment type="caution">
    <text evidence="1">The sequence shown here is derived from an EMBL/GenBank/DDBJ whole genome shotgun (WGS) entry which is preliminary data.</text>
</comment>
<evidence type="ECO:0000313" key="1">
    <source>
        <dbReference type="EMBL" id="CDM60291.1"/>
    </source>
</evidence>
<dbReference type="AlphaFoldDB" id="W6S1F5"/>
<name>W6S1F5_9HYPH</name>
<dbReference type="EMBL" id="CBYB010000033">
    <property type="protein sequence ID" value="CDM60291.1"/>
    <property type="molecule type" value="Genomic_DNA"/>
</dbReference>
<organism evidence="1 2">
    <name type="scientific">Rhizobium favelukesii</name>
    <dbReference type="NCBI Taxonomy" id="348824"/>
    <lineage>
        <taxon>Bacteria</taxon>
        <taxon>Pseudomonadati</taxon>
        <taxon>Pseudomonadota</taxon>
        <taxon>Alphaproteobacteria</taxon>
        <taxon>Hyphomicrobiales</taxon>
        <taxon>Rhizobiaceae</taxon>
        <taxon>Rhizobium/Agrobacterium group</taxon>
        <taxon>Rhizobium</taxon>
    </lineage>
</organism>
<dbReference type="RefSeq" id="WP_024318813.1">
    <property type="nucleotide sequence ID" value="NZ_ATTO01000117.1"/>
</dbReference>
<dbReference type="Proteomes" id="UP000019443">
    <property type="component" value="Unassembled WGS sequence"/>
</dbReference>